<dbReference type="InterPro" id="IPR050922">
    <property type="entry name" value="LytR/CpsA/Psr_CW_biosynth"/>
</dbReference>
<evidence type="ECO:0000313" key="4">
    <source>
        <dbReference type="EMBL" id="SEM60812.1"/>
    </source>
</evidence>
<name>A0ABY1AB36_9LACO</name>
<comment type="caution">
    <text evidence="4">The sequence shown here is derived from an EMBL/GenBank/DDBJ whole genome shotgun (WGS) entry which is preliminary data.</text>
</comment>
<dbReference type="Gene3D" id="3.40.630.190">
    <property type="entry name" value="LCP protein"/>
    <property type="match status" value="1"/>
</dbReference>
<accession>A0ABY1AB36</accession>
<proteinExistence type="inferred from homology"/>
<comment type="similarity">
    <text evidence="1">Belongs to the LytR/CpsA/Psr (LCP) family.</text>
</comment>
<evidence type="ECO:0000259" key="3">
    <source>
        <dbReference type="Pfam" id="PF03816"/>
    </source>
</evidence>
<keyword evidence="2" id="KW-0472">Membrane</keyword>
<dbReference type="PANTHER" id="PTHR33392">
    <property type="entry name" value="POLYISOPRENYL-TEICHOIC ACID--PEPTIDOGLYCAN TEICHOIC ACID TRANSFERASE TAGU"/>
    <property type="match status" value="1"/>
</dbReference>
<protein>
    <submittedName>
        <fullName evidence="4">Transcriptional attenuator, LytR family</fullName>
    </submittedName>
</protein>
<feature type="transmembrane region" description="Helical" evidence="2">
    <location>
        <begin position="21"/>
        <end position="42"/>
    </location>
</feature>
<feature type="domain" description="Cell envelope-related transcriptional attenuator" evidence="3">
    <location>
        <begin position="97"/>
        <end position="174"/>
    </location>
</feature>
<reference evidence="4 5" key="1">
    <citation type="submission" date="2016-10" db="EMBL/GenBank/DDBJ databases">
        <authorList>
            <person name="Varghese N."/>
            <person name="Submissions S."/>
        </authorList>
    </citation>
    <scope>NUCLEOTIDE SEQUENCE [LARGE SCALE GENOMIC DNA]</scope>
    <source>
        <strain evidence="4 5">WC1T17</strain>
    </source>
</reference>
<dbReference type="EMBL" id="FOCC01000005">
    <property type="protein sequence ID" value="SEM60812.1"/>
    <property type="molecule type" value="Genomic_DNA"/>
</dbReference>
<evidence type="ECO:0000256" key="2">
    <source>
        <dbReference type="SAM" id="Phobius"/>
    </source>
</evidence>
<organism evidence="4 5">
    <name type="scientific">Ligilactobacillus ruminis</name>
    <dbReference type="NCBI Taxonomy" id="1623"/>
    <lineage>
        <taxon>Bacteria</taxon>
        <taxon>Bacillati</taxon>
        <taxon>Bacillota</taxon>
        <taxon>Bacilli</taxon>
        <taxon>Lactobacillales</taxon>
        <taxon>Lactobacillaceae</taxon>
        <taxon>Ligilactobacillus</taxon>
    </lineage>
</organism>
<keyword evidence="2" id="KW-0812">Transmembrane</keyword>
<sequence length="192" mass="21382">MKIVSNDLNTRVSKRKKKNKFWKIFWTVIAVIVVGLGGVVAYEYNNLKNAANTAYRSGGLSDAENGSKSSVLNNSKPIAILLMGTDTGALGRTYKGRTDSIMVAVLNPKTKKTTLVSFERDMQVNLPDYPEYSPSKLNAAYAYGNAKELAKVSKKYFNIPINAYVLINMGGLEDHYQQGWRGRHYANLILHL</sequence>
<keyword evidence="2" id="KW-1133">Transmembrane helix</keyword>
<evidence type="ECO:0000256" key="1">
    <source>
        <dbReference type="ARBA" id="ARBA00006068"/>
    </source>
</evidence>
<dbReference type="Proteomes" id="UP000182089">
    <property type="component" value="Unassembled WGS sequence"/>
</dbReference>
<dbReference type="Pfam" id="PF03816">
    <property type="entry name" value="LytR_cpsA_psr"/>
    <property type="match status" value="1"/>
</dbReference>
<gene>
    <name evidence="4" type="ORF">SAMN05216431_10546</name>
</gene>
<dbReference type="InterPro" id="IPR004474">
    <property type="entry name" value="LytR_CpsA_psr"/>
</dbReference>
<dbReference type="PANTHER" id="PTHR33392:SF6">
    <property type="entry name" value="POLYISOPRENYL-TEICHOIC ACID--PEPTIDOGLYCAN TEICHOIC ACID TRANSFERASE TAGU"/>
    <property type="match status" value="1"/>
</dbReference>
<evidence type="ECO:0000313" key="5">
    <source>
        <dbReference type="Proteomes" id="UP000182089"/>
    </source>
</evidence>